<comment type="subcellular location">
    <subcellularLocation>
        <location evidence="1">Cell membrane</location>
        <topology evidence="1">Multi-pass membrane protein</topology>
    </subcellularLocation>
</comment>
<dbReference type="InterPro" id="IPR005171">
    <property type="entry name" value="Cyt_c_oxidase_su4_prok"/>
</dbReference>
<feature type="transmembrane region" description="Helical" evidence="6">
    <location>
        <begin position="69"/>
        <end position="88"/>
    </location>
</feature>
<evidence type="ECO:0000313" key="7">
    <source>
        <dbReference type="EMBL" id="ABF39446.1"/>
    </source>
</evidence>
<protein>
    <recommendedName>
        <fullName evidence="9">Cytochrome C oxidase subunit IV</fullName>
    </recommendedName>
</protein>
<evidence type="ECO:0000256" key="2">
    <source>
        <dbReference type="ARBA" id="ARBA00022475"/>
    </source>
</evidence>
<dbReference type="EMBL" id="CP000360">
    <property type="protein sequence ID" value="ABF39446.1"/>
    <property type="molecule type" value="Genomic_DNA"/>
</dbReference>
<keyword evidence="5 6" id="KW-0472">Membrane</keyword>
<feature type="transmembrane region" description="Helical" evidence="6">
    <location>
        <begin position="44"/>
        <end position="63"/>
    </location>
</feature>
<gene>
    <name evidence="7" type="ordered locus">Acid345_0441</name>
</gene>
<dbReference type="STRING" id="204669.Acid345_0441"/>
<keyword evidence="3 6" id="KW-0812">Transmembrane</keyword>
<reference evidence="7 8" key="1">
    <citation type="journal article" date="2009" name="Appl. Environ. Microbiol.">
        <title>Three genomes from the phylum Acidobacteria provide insight into the lifestyles of these microorganisms in soils.</title>
        <authorList>
            <person name="Ward N.L."/>
            <person name="Challacombe J.F."/>
            <person name="Janssen P.H."/>
            <person name="Henrissat B."/>
            <person name="Coutinho P.M."/>
            <person name="Wu M."/>
            <person name="Xie G."/>
            <person name="Haft D.H."/>
            <person name="Sait M."/>
            <person name="Badger J."/>
            <person name="Barabote R.D."/>
            <person name="Bradley B."/>
            <person name="Brettin T.S."/>
            <person name="Brinkac L.M."/>
            <person name="Bruce D."/>
            <person name="Creasy T."/>
            <person name="Daugherty S.C."/>
            <person name="Davidsen T.M."/>
            <person name="DeBoy R.T."/>
            <person name="Detter J.C."/>
            <person name="Dodson R.J."/>
            <person name="Durkin A.S."/>
            <person name="Ganapathy A."/>
            <person name="Gwinn-Giglio M."/>
            <person name="Han C.S."/>
            <person name="Khouri H."/>
            <person name="Kiss H."/>
            <person name="Kothari S.P."/>
            <person name="Madupu R."/>
            <person name="Nelson K.E."/>
            <person name="Nelson W.C."/>
            <person name="Paulsen I."/>
            <person name="Penn K."/>
            <person name="Ren Q."/>
            <person name="Rosovitz M.J."/>
            <person name="Selengut J.D."/>
            <person name="Shrivastava S."/>
            <person name="Sullivan S.A."/>
            <person name="Tapia R."/>
            <person name="Thompson L.S."/>
            <person name="Watkins K.L."/>
            <person name="Yang Q."/>
            <person name="Yu C."/>
            <person name="Zafar N."/>
            <person name="Zhou L."/>
            <person name="Kuske C.R."/>
        </authorList>
    </citation>
    <scope>NUCLEOTIDE SEQUENCE [LARGE SCALE GENOMIC DNA]</scope>
    <source>
        <strain evidence="7 8">Ellin345</strain>
    </source>
</reference>
<dbReference type="GO" id="GO:0005886">
    <property type="term" value="C:plasma membrane"/>
    <property type="evidence" value="ECO:0007669"/>
    <property type="project" value="UniProtKB-SubCell"/>
</dbReference>
<dbReference type="RefSeq" id="WP_011521248.1">
    <property type="nucleotide sequence ID" value="NC_008009.1"/>
</dbReference>
<keyword evidence="4 6" id="KW-1133">Transmembrane helix</keyword>
<dbReference type="Proteomes" id="UP000002432">
    <property type="component" value="Chromosome"/>
</dbReference>
<keyword evidence="2" id="KW-1003">Cell membrane</keyword>
<dbReference type="KEGG" id="aba:Acid345_0441"/>
<evidence type="ECO:0000256" key="1">
    <source>
        <dbReference type="ARBA" id="ARBA00004651"/>
    </source>
</evidence>
<feature type="transmembrane region" description="Helical" evidence="6">
    <location>
        <begin position="14"/>
        <end position="32"/>
    </location>
</feature>
<dbReference type="AlphaFoldDB" id="Q1IUK4"/>
<evidence type="ECO:0000256" key="5">
    <source>
        <dbReference type="ARBA" id="ARBA00023136"/>
    </source>
</evidence>
<dbReference type="HOGENOM" id="CLU_2273644_0_0_0"/>
<evidence type="ECO:0000256" key="6">
    <source>
        <dbReference type="SAM" id="Phobius"/>
    </source>
</evidence>
<proteinExistence type="predicted"/>
<evidence type="ECO:0000256" key="3">
    <source>
        <dbReference type="ARBA" id="ARBA00022692"/>
    </source>
</evidence>
<dbReference type="EnsemblBacteria" id="ABF39446">
    <property type="protein sequence ID" value="ABF39446"/>
    <property type="gene ID" value="Acid345_0441"/>
</dbReference>
<evidence type="ECO:0000256" key="4">
    <source>
        <dbReference type="ARBA" id="ARBA00022989"/>
    </source>
</evidence>
<name>Q1IUK4_KORVE</name>
<evidence type="ECO:0008006" key="9">
    <source>
        <dbReference type="Google" id="ProtNLM"/>
    </source>
</evidence>
<sequence>MEQTARQESLKTDILIYVVILIIAGLQILLAYRPGTIGKHVLEMLALAIVQAGLGIMFFMHLFQEKRLLMIALIPVTIFVLLMMNMFWSDSFRLIHMKPWAN</sequence>
<evidence type="ECO:0000313" key="8">
    <source>
        <dbReference type="Proteomes" id="UP000002432"/>
    </source>
</evidence>
<organism evidence="7 8">
    <name type="scientific">Koribacter versatilis (strain Ellin345)</name>
    <dbReference type="NCBI Taxonomy" id="204669"/>
    <lineage>
        <taxon>Bacteria</taxon>
        <taxon>Pseudomonadati</taxon>
        <taxon>Acidobacteriota</taxon>
        <taxon>Terriglobia</taxon>
        <taxon>Terriglobales</taxon>
        <taxon>Candidatus Korobacteraceae</taxon>
        <taxon>Candidatus Korobacter</taxon>
    </lineage>
</organism>
<dbReference type="Pfam" id="PF03626">
    <property type="entry name" value="COX4_pro"/>
    <property type="match status" value="1"/>
</dbReference>
<accession>Q1IUK4</accession>
<keyword evidence="8" id="KW-1185">Reference proteome</keyword>